<dbReference type="GO" id="GO:0032259">
    <property type="term" value="P:methylation"/>
    <property type="evidence" value="ECO:0007669"/>
    <property type="project" value="UniProtKB-KW"/>
</dbReference>
<protein>
    <submittedName>
        <fullName evidence="4">Serine hydroxymethyltransferase</fullName>
        <ecNumber evidence="4">2.1.2.1</ecNumber>
    </submittedName>
</protein>
<gene>
    <name evidence="4" type="primary">glyA_31</name>
    <name evidence="4" type="ORF">SDC9_137710</name>
</gene>
<evidence type="ECO:0000259" key="3">
    <source>
        <dbReference type="Pfam" id="PF00464"/>
    </source>
</evidence>
<dbReference type="SUPFAM" id="SSF53383">
    <property type="entry name" value="PLP-dependent transferases"/>
    <property type="match status" value="1"/>
</dbReference>
<keyword evidence="2" id="KW-0663">Pyridoxal phosphate</keyword>
<evidence type="ECO:0000313" key="4">
    <source>
        <dbReference type="EMBL" id="MPM90589.1"/>
    </source>
</evidence>
<reference evidence="4" key="1">
    <citation type="submission" date="2019-08" db="EMBL/GenBank/DDBJ databases">
        <authorList>
            <person name="Kucharzyk K."/>
            <person name="Murdoch R.W."/>
            <person name="Higgins S."/>
            <person name="Loffler F."/>
        </authorList>
    </citation>
    <scope>NUCLEOTIDE SEQUENCE</scope>
</reference>
<dbReference type="AlphaFoldDB" id="A0A645DMS1"/>
<dbReference type="GO" id="GO:0046653">
    <property type="term" value="P:tetrahydrofolate metabolic process"/>
    <property type="evidence" value="ECO:0007669"/>
    <property type="project" value="TreeGrafter"/>
</dbReference>
<keyword evidence="4" id="KW-0489">Methyltransferase</keyword>
<dbReference type="Gene3D" id="3.90.1150.10">
    <property type="entry name" value="Aspartate Aminotransferase, domain 1"/>
    <property type="match status" value="1"/>
</dbReference>
<comment type="caution">
    <text evidence="4">The sequence shown here is derived from an EMBL/GenBank/DDBJ whole genome shotgun (WGS) entry which is preliminary data.</text>
</comment>
<dbReference type="EMBL" id="VSSQ01037804">
    <property type="protein sequence ID" value="MPM90589.1"/>
    <property type="molecule type" value="Genomic_DNA"/>
</dbReference>
<organism evidence="4">
    <name type="scientific">bioreactor metagenome</name>
    <dbReference type="NCBI Taxonomy" id="1076179"/>
    <lineage>
        <taxon>unclassified sequences</taxon>
        <taxon>metagenomes</taxon>
        <taxon>ecological metagenomes</taxon>
    </lineage>
</organism>
<accession>A0A645DMS1</accession>
<dbReference type="InterPro" id="IPR015424">
    <property type="entry name" value="PyrdxlP-dep_Trfase"/>
</dbReference>
<dbReference type="PANTHER" id="PTHR11680:SF35">
    <property type="entry name" value="SERINE HYDROXYMETHYLTRANSFERASE 1"/>
    <property type="match status" value="1"/>
</dbReference>
<feature type="domain" description="Serine hydroxymethyltransferase-like" evidence="3">
    <location>
        <begin position="9"/>
        <end position="64"/>
    </location>
</feature>
<evidence type="ECO:0000256" key="1">
    <source>
        <dbReference type="ARBA" id="ARBA00001933"/>
    </source>
</evidence>
<keyword evidence="4" id="KW-0808">Transferase</keyword>
<dbReference type="EC" id="2.1.2.1" evidence="4"/>
<dbReference type="GO" id="GO:0005829">
    <property type="term" value="C:cytosol"/>
    <property type="evidence" value="ECO:0007669"/>
    <property type="project" value="TreeGrafter"/>
</dbReference>
<dbReference type="PANTHER" id="PTHR11680">
    <property type="entry name" value="SERINE HYDROXYMETHYLTRANSFERASE"/>
    <property type="match status" value="1"/>
</dbReference>
<dbReference type="InterPro" id="IPR015422">
    <property type="entry name" value="PyrdxlP-dep_Trfase_small"/>
</dbReference>
<comment type="cofactor">
    <cofactor evidence="1">
        <name>pyridoxal 5'-phosphate</name>
        <dbReference type="ChEBI" id="CHEBI:597326"/>
    </cofactor>
</comment>
<proteinExistence type="predicted"/>
<name>A0A645DMS1_9ZZZZ</name>
<sequence>MVVDVGEGKGKDMAVKLEENGIVCNANTIPHDKAGPFKPSGIRIGTPAMTTKGWKEKEFEELGNRIAKIIFS</sequence>
<dbReference type="GO" id="GO:0004372">
    <property type="term" value="F:glycine hydroxymethyltransferase activity"/>
    <property type="evidence" value="ECO:0007669"/>
    <property type="project" value="UniProtKB-EC"/>
</dbReference>
<dbReference type="GO" id="GO:0019264">
    <property type="term" value="P:glycine biosynthetic process from serine"/>
    <property type="evidence" value="ECO:0007669"/>
    <property type="project" value="TreeGrafter"/>
</dbReference>
<dbReference type="InterPro" id="IPR049943">
    <property type="entry name" value="Ser_HO-MeTrfase-like"/>
</dbReference>
<dbReference type="GO" id="GO:0030170">
    <property type="term" value="F:pyridoxal phosphate binding"/>
    <property type="evidence" value="ECO:0007669"/>
    <property type="project" value="TreeGrafter"/>
</dbReference>
<dbReference type="InterPro" id="IPR039429">
    <property type="entry name" value="SHMT-like_dom"/>
</dbReference>
<evidence type="ECO:0000256" key="2">
    <source>
        <dbReference type="ARBA" id="ARBA00022898"/>
    </source>
</evidence>
<dbReference type="GO" id="GO:0008168">
    <property type="term" value="F:methyltransferase activity"/>
    <property type="evidence" value="ECO:0007669"/>
    <property type="project" value="UniProtKB-KW"/>
</dbReference>
<dbReference type="Pfam" id="PF00464">
    <property type="entry name" value="SHMT"/>
    <property type="match status" value="1"/>
</dbReference>